<dbReference type="RefSeq" id="WP_263051351.1">
    <property type="nucleotide sequence ID" value="NZ_CP106735.1"/>
</dbReference>
<evidence type="ECO:0000313" key="1">
    <source>
        <dbReference type="EMBL" id="UXX79620.1"/>
    </source>
</evidence>
<evidence type="ECO:0000313" key="2">
    <source>
        <dbReference type="Proteomes" id="UP001062165"/>
    </source>
</evidence>
<name>A0ABY6D1X6_9BACT</name>
<keyword evidence="2" id="KW-1185">Reference proteome</keyword>
<gene>
    <name evidence="1" type="ORF">N7E81_00655</name>
</gene>
<protein>
    <submittedName>
        <fullName evidence="1">Uncharacterized protein</fullName>
    </submittedName>
</protein>
<dbReference type="EMBL" id="CP106735">
    <property type="protein sequence ID" value="UXX79620.1"/>
    <property type="molecule type" value="Genomic_DNA"/>
</dbReference>
<reference evidence="1" key="1">
    <citation type="submission" date="2022-10" db="EMBL/GenBank/DDBJ databases">
        <title>Comparative genomics and taxonomic characterization of three novel marine species of genus Reichenbachiella exhibiting antioxidant and polysaccharide degradation activities.</title>
        <authorList>
            <person name="Muhammad N."/>
            <person name="Lee Y.-J."/>
            <person name="Ko J."/>
            <person name="Kim S.-G."/>
        </authorList>
    </citation>
    <scope>NUCLEOTIDE SEQUENCE</scope>
    <source>
        <strain evidence="1">Wsw4-B4</strain>
    </source>
</reference>
<dbReference type="Proteomes" id="UP001062165">
    <property type="component" value="Chromosome"/>
</dbReference>
<proteinExistence type="predicted"/>
<organism evidence="1 2">
    <name type="scientific">Reichenbachiella carrageenanivorans</name>
    <dbReference type="NCBI Taxonomy" id="2979869"/>
    <lineage>
        <taxon>Bacteria</taxon>
        <taxon>Pseudomonadati</taxon>
        <taxon>Bacteroidota</taxon>
        <taxon>Cytophagia</taxon>
        <taxon>Cytophagales</taxon>
        <taxon>Reichenbachiellaceae</taxon>
        <taxon>Reichenbachiella</taxon>
    </lineage>
</organism>
<dbReference type="PROSITE" id="PS51257">
    <property type="entry name" value="PROKAR_LIPOPROTEIN"/>
    <property type="match status" value="1"/>
</dbReference>
<sequence>MKNIIYVLLCGVLASCGAKKTELVAMEMEVSEDINHPADGFNFEASDPEAIIIADKVMTAMGGRKAWDETRYLSWNFFGKRSLLWDKFTGDVRIEIPDKNQILLVNINSMNGKAQIEGEEISAPDSLAGYLKKAKSIWINDSYWLVMPYKLKDSGVALYYIGNDTTALGQESYVLQMAFDNVGDTPDNIYHIWVDEESNLITQWAFFRKSSHPNPDFITPWEDYQKYGNILLSGGRGGARQLTEIKILSDVPDKAFTSFEPVNYND</sequence>
<accession>A0ABY6D1X6</accession>